<dbReference type="InterPro" id="IPR006995">
    <property type="entry name" value="ATP_synth_F0_jsu"/>
</dbReference>
<keyword evidence="1" id="KW-0812">Transmembrane</keyword>
<dbReference type="AlphaFoldDB" id="A0A9P6DXB7"/>
<evidence type="ECO:0000313" key="3">
    <source>
        <dbReference type="Proteomes" id="UP000886523"/>
    </source>
</evidence>
<comment type="caution">
    <text evidence="2">The sequence shown here is derived from an EMBL/GenBank/DDBJ whole genome shotgun (WGS) entry which is preliminary data.</text>
</comment>
<dbReference type="Proteomes" id="UP000886523">
    <property type="component" value="Unassembled WGS sequence"/>
</dbReference>
<feature type="transmembrane region" description="Helical" evidence="1">
    <location>
        <begin position="13"/>
        <end position="32"/>
    </location>
</feature>
<evidence type="ECO:0008006" key="4">
    <source>
        <dbReference type="Google" id="ProtNLM"/>
    </source>
</evidence>
<keyword evidence="1" id="KW-1133">Transmembrane helix</keyword>
<accession>A0A9P6DXB7</accession>
<dbReference type="PANTHER" id="PTHR28060:SF1">
    <property type="entry name" value="ATP SYNTHASE SUBUNIT J, MITOCHONDRIAL"/>
    <property type="match status" value="1"/>
</dbReference>
<evidence type="ECO:0000313" key="2">
    <source>
        <dbReference type="EMBL" id="KAF9518316.1"/>
    </source>
</evidence>
<proteinExistence type="predicted"/>
<dbReference type="PANTHER" id="PTHR28060">
    <property type="entry name" value="ATP SYNTHASE SUBUNIT J, MITOCHONDRIAL"/>
    <property type="match status" value="1"/>
</dbReference>
<keyword evidence="1" id="KW-0472">Membrane</keyword>
<name>A0A9P6DXB7_9AGAM</name>
<organism evidence="2 3">
    <name type="scientific">Hydnum rufescens UP504</name>
    <dbReference type="NCBI Taxonomy" id="1448309"/>
    <lineage>
        <taxon>Eukaryota</taxon>
        <taxon>Fungi</taxon>
        <taxon>Dikarya</taxon>
        <taxon>Basidiomycota</taxon>
        <taxon>Agaricomycotina</taxon>
        <taxon>Agaricomycetes</taxon>
        <taxon>Cantharellales</taxon>
        <taxon>Hydnaceae</taxon>
        <taxon>Hydnum</taxon>
    </lineage>
</organism>
<dbReference type="GO" id="GO:0046933">
    <property type="term" value="F:proton-transporting ATP synthase activity, rotational mechanism"/>
    <property type="evidence" value="ECO:0007669"/>
    <property type="project" value="TreeGrafter"/>
</dbReference>
<dbReference type="GO" id="GO:0045259">
    <property type="term" value="C:proton-transporting ATP synthase complex"/>
    <property type="evidence" value="ECO:0007669"/>
    <property type="project" value="InterPro"/>
</dbReference>
<gene>
    <name evidence="2" type="ORF">BS47DRAFT_1482793</name>
</gene>
<dbReference type="OrthoDB" id="5520611at2759"/>
<dbReference type="Pfam" id="PF04911">
    <property type="entry name" value="ATP-synt_J"/>
    <property type="match status" value="1"/>
</dbReference>
<evidence type="ECO:0000256" key="1">
    <source>
        <dbReference type="SAM" id="Phobius"/>
    </source>
</evidence>
<reference evidence="2" key="1">
    <citation type="journal article" date="2020" name="Nat. Commun.">
        <title>Large-scale genome sequencing of mycorrhizal fungi provides insights into the early evolution of symbiotic traits.</title>
        <authorList>
            <person name="Miyauchi S."/>
            <person name="Kiss E."/>
            <person name="Kuo A."/>
            <person name="Drula E."/>
            <person name="Kohler A."/>
            <person name="Sanchez-Garcia M."/>
            <person name="Morin E."/>
            <person name="Andreopoulos B."/>
            <person name="Barry K.W."/>
            <person name="Bonito G."/>
            <person name="Buee M."/>
            <person name="Carver A."/>
            <person name="Chen C."/>
            <person name="Cichocki N."/>
            <person name="Clum A."/>
            <person name="Culley D."/>
            <person name="Crous P.W."/>
            <person name="Fauchery L."/>
            <person name="Girlanda M."/>
            <person name="Hayes R.D."/>
            <person name="Keri Z."/>
            <person name="LaButti K."/>
            <person name="Lipzen A."/>
            <person name="Lombard V."/>
            <person name="Magnuson J."/>
            <person name="Maillard F."/>
            <person name="Murat C."/>
            <person name="Nolan M."/>
            <person name="Ohm R.A."/>
            <person name="Pangilinan J."/>
            <person name="Pereira M.F."/>
            <person name="Perotto S."/>
            <person name="Peter M."/>
            <person name="Pfister S."/>
            <person name="Riley R."/>
            <person name="Sitrit Y."/>
            <person name="Stielow J.B."/>
            <person name="Szollosi G."/>
            <person name="Zifcakova L."/>
            <person name="Stursova M."/>
            <person name="Spatafora J.W."/>
            <person name="Tedersoo L."/>
            <person name="Vaario L.M."/>
            <person name="Yamada A."/>
            <person name="Yan M."/>
            <person name="Wang P."/>
            <person name="Xu J."/>
            <person name="Bruns T."/>
            <person name="Baldrian P."/>
            <person name="Vilgalys R."/>
            <person name="Dunand C."/>
            <person name="Henrissat B."/>
            <person name="Grigoriev I.V."/>
            <person name="Hibbett D."/>
            <person name="Nagy L.G."/>
            <person name="Martin F.M."/>
        </authorList>
    </citation>
    <scope>NUCLEOTIDE SEQUENCE</scope>
    <source>
        <strain evidence="2">UP504</strain>
    </source>
</reference>
<dbReference type="EMBL" id="MU128926">
    <property type="protein sequence ID" value="KAF9518316.1"/>
    <property type="molecule type" value="Genomic_DNA"/>
</dbReference>
<sequence>MAFFGLRKWPVPVAGPLGPFLIAGAMTTYLVVKAQNSMVKSEQYAKDPKNPYAAEIAASKAHH</sequence>
<keyword evidence="3" id="KW-1185">Reference proteome</keyword>
<protein>
    <recommendedName>
        <fullName evidence="4">ATP synthase subunit J, mitochondrial</fullName>
    </recommendedName>
</protein>